<dbReference type="InterPro" id="IPR011333">
    <property type="entry name" value="SKP1/BTB/POZ_sf"/>
</dbReference>
<evidence type="ECO:0000313" key="2">
    <source>
        <dbReference type="EMBL" id="KAF1828972.1"/>
    </source>
</evidence>
<dbReference type="Gene3D" id="3.30.710.10">
    <property type="entry name" value="Potassium Channel Kv1.1, Chain A"/>
    <property type="match status" value="1"/>
</dbReference>
<proteinExistence type="predicted"/>
<dbReference type="AlphaFoldDB" id="A0A6A5K3Y2"/>
<keyword evidence="3" id="KW-1185">Reference proteome</keyword>
<dbReference type="SMART" id="SM00225">
    <property type="entry name" value="BTB"/>
    <property type="match status" value="1"/>
</dbReference>
<sequence length="317" mass="35415">MTTDTSVPIAANGDVYLLVGPDSKRLRVSSQILRNASTYFHNLFGPNFAEGQNLSSSEPKEVSMPDDDARAVETICNIIHLQNDAVPLSLAPEEVFEIAVAADKFACASAVKLASIFWLKTSGTEVQVVSELAHLMGAAYILDNGDAFGEITLAMMMRHKESYLSLPEHLLNFVPWEVLFMLEERRSKLRIKMLQILYDTGTDAGLENDSRTCSCAWSGRHLLAHTELLNEYNLQPRNIPEMTVAQVIEKMGRMRDPVVPQPWEPCGYRWHSSPEYGASRGRWLKNELAEEGGLCIDCVKSCDKGVKVECRKIHKAQ</sequence>
<feature type="domain" description="BTB" evidence="1">
    <location>
        <begin position="13"/>
        <end position="88"/>
    </location>
</feature>
<dbReference type="Pfam" id="PF00651">
    <property type="entry name" value="BTB"/>
    <property type="match status" value="1"/>
</dbReference>
<dbReference type="SUPFAM" id="SSF54695">
    <property type="entry name" value="POZ domain"/>
    <property type="match status" value="1"/>
</dbReference>
<gene>
    <name evidence="2" type="ORF">BDW02DRAFT_613435</name>
</gene>
<evidence type="ECO:0000313" key="3">
    <source>
        <dbReference type="Proteomes" id="UP000800040"/>
    </source>
</evidence>
<dbReference type="OrthoDB" id="5275938at2759"/>
<dbReference type="EMBL" id="ML975477">
    <property type="protein sequence ID" value="KAF1828972.1"/>
    <property type="molecule type" value="Genomic_DNA"/>
</dbReference>
<dbReference type="CDD" id="cd18186">
    <property type="entry name" value="BTB_POZ_ZBTB_KLHL-like"/>
    <property type="match status" value="1"/>
</dbReference>
<dbReference type="InterPro" id="IPR000210">
    <property type="entry name" value="BTB/POZ_dom"/>
</dbReference>
<evidence type="ECO:0000259" key="1">
    <source>
        <dbReference type="PROSITE" id="PS50097"/>
    </source>
</evidence>
<dbReference type="PROSITE" id="PS50097">
    <property type="entry name" value="BTB"/>
    <property type="match status" value="1"/>
</dbReference>
<dbReference type="Proteomes" id="UP000800040">
    <property type="component" value="Unassembled WGS sequence"/>
</dbReference>
<reference evidence="2" key="1">
    <citation type="submission" date="2020-01" db="EMBL/GenBank/DDBJ databases">
        <authorList>
            <consortium name="DOE Joint Genome Institute"/>
            <person name="Haridas S."/>
            <person name="Albert R."/>
            <person name="Binder M."/>
            <person name="Bloem J."/>
            <person name="Labutti K."/>
            <person name="Salamov A."/>
            <person name="Andreopoulos B."/>
            <person name="Baker S.E."/>
            <person name="Barry K."/>
            <person name="Bills G."/>
            <person name="Bluhm B.H."/>
            <person name="Cannon C."/>
            <person name="Castanera R."/>
            <person name="Culley D.E."/>
            <person name="Daum C."/>
            <person name="Ezra D."/>
            <person name="Gonzalez J.B."/>
            <person name="Henrissat B."/>
            <person name="Kuo A."/>
            <person name="Liang C."/>
            <person name="Lipzen A."/>
            <person name="Lutzoni F."/>
            <person name="Magnuson J."/>
            <person name="Mondo S."/>
            <person name="Nolan M."/>
            <person name="Ohm R."/>
            <person name="Pangilinan J."/>
            <person name="Park H.-J."/>
            <person name="Ramirez L."/>
            <person name="Alfaro M."/>
            <person name="Sun H."/>
            <person name="Tritt A."/>
            <person name="Yoshinaga Y."/>
            <person name="Zwiers L.-H."/>
            <person name="Turgeon B.G."/>
            <person name="Goodwin S.B."/>
            <person name="Spatafora J.W."/>
            <person name="Crous P.W."/>
            <person name="Grigoriev I.V."/>
        </authorList>
    </citation>
    <scope>NUCLEOTIDE SEQUENCE</scope>
    <source>
        <strain evidence="2">P77</strain>
    </source>
</reference>
<organism evidence="2 3">
    <name type="scientific">Decorospora gaudefroyi</name>
    <dbReference type="NCBI Taxonomy" id="184978"/>
    <lineage>
        <taxon>Eukaryota</taxon>
        <taxon>Fungi</taxon>
        <taxon>Dikarya</taxon>
        <taxon>Ascomycota</taxon>
        <taxon>Pezizomycotina</taxon>
        <taxon>Dothideomycetes</taxon>
        <taxon>Pleosporomycetidae</taxon>
        <taxon>Pleosporales</taxon>
        <taxon>Pleosporineae</taxon>
        <taxon>Pleosporaceae</taxon>
        <taxon>Decorospora</taxon>
    </lineage>
</organism>
<accession>A0A6A5K3Y2</accession>
<protein>
    <recommendedName>
        <fullName evidence="1">BTB domain-containing protein</fullName>
    </recommendedName>
</protein>
<name>A0A6A5K3Y2_9PLEO</name>